<feature type="region of interest" description="Disordered" evidence="1">
    <location>
        <begin position="24"/>
        <end position="52"/>
    </location>
</feature>
<dbReference type="RefSeq" id="WP_228325301.1">
    <property type="nucleotide sequence ID" value="NZ_CP103837.1"/>
</dbReference>
<accession>A0ABZ0DAS2</accession>
<gene>
    <name evidence="2" type="ORF">NYR99_16960</name>
</gene>
<proteinExistence type="predicted"/>
<dbReference type="EMBL" id="CP103840">
    <property type="protein sequence ID" value="WOB25413.1"/>
    <property type="molecule type" value="Genomic_DNA"/>
</dbReference>
<organism evidence="2 3">
    <name type="scientific">Xanthomonas dyei</name>
    <dbReference type="NCBI Taxonomy" id="743699"/>
    <lineage>
        <taxon>Bacteria</taxon>
        <taxon>Pseudomonadati</taxon>
        <taxon>Pseudomonadota</taxon>
        <taxon>Gammaproteobacteria</taxon>
        <taxon>Lysobacterales</taxon>
        <taxon>Lysobacteraceae</taxon>
        <taxon>Xanthomonas</taxon>
    </lineage>
</organism>
<reference evidence="2 3" key="1">
    <citation type="submission" date="2022-08" db="EMBL/GenBank/DDBJ databases">
        <title>Whole genome sequencing-based tracing of a 2022 introduction and outbreak of Xanthomonas hortorum pv. pelargonii.</title>
        <authorList>
            <person name="Iruegas-Bocardo F."/>
            <person name="Weisberg A.K."/>
            <person name="Riutta E.R."/>
            <person name="Kilday K."/>
            <person name="Bonkowski J.C."/>
            <person name="Creswell T."/>
            <person name="Daughtrey M.L."/>
            <person name="Rane K."/>
            <person name="Grunwald N.J."/>
            <person name="Chang J.H."/>
            <person name="Putnam M.L."/>
        </authorList>
    </citation>
    <scope>NUCLEOTIDE SEQUENCE [LARGE SCALE GENOMIC DNA]</scope>
    <source>
        <strain evidence="2 3">22-325</strain>
    </source>
</reference>
<sequence>MKGSDPKNFAKDHYPTRLGAMQMVRPSNRSSGTPVIGGRNTVQSGVPPEPRIPTAHRMLRRIRATTIRPIGRPHP</sequence>
<dbReference type="Proteomes" id="UP001304534">
    <property type="component" value="Chromosome"/>
</dbReference>
<dbReference type="GeneID" id="95585600"/>
<name>A0ABZ0DAS2_9XANT</name>
<evidence type="ECO:0000313" key="2">
    <source>
        <dbReference type="EMBL" id="WOB25413.1"/>
    </source>
</evidence>
<evidence type="ECO:0000313" key="3">
    <source>
        <dbReference type="Proteomes" id="UP001304534"/>
    </source>
</evidence>
<protein>
    <submittedName>
        <fullName evidence="2">Uncharacterized protein</fullName>
    </submittedName>
</protein>
<evidence type="ECO:0000256" key="1">
    <source>
        <dbReference type="SAM" id="MobiDB-lite"/>
    </source>
</evidence>
<keyword evidence="3" id="KW-1185">Reference proteome</keyword>